<keyword evidence="3" id="KW-0479">Metal-binding</keyword>
<dbReference type="InterPro" id="IPR027417">
    <property type="entry name" value="P-loop_NTPase"/>
</dbReference>
<dbReference type="GO" id="GO:0031048">
    <property type="term" value="P:regulatory ncRNA-mediated heterochromatin formation"/>
    <property type="evidence" value="ECO:0007669"/>
    <property type="project" value="TreeGrafter"/>
</dbReference>
<keyword evidence="4" id="KW-0863">Zinc-finger</keyword>
<dbReference type="GO" id="GO:0031380">
    <property type="term" value="C:nuclear RNA-directed RNA polymerase complex"/>
    <property type="evidence" value="ECO:0007669"/>
    <property type="project" value="TreeGrafter"/>
</dbReference>
<keyword evidence="10" id="KW-1185">Reference proteome</keyword>
<dbReference type="CDD" id="cd18808">
    <property type="entry name" value="SF1_C_Upf1"/>
    <property type="match status" value="1"/>
</dbReference>
<dbReference type="InterPro" id="IPR047187">
    <property type="entry name" value="SF1_C_Upf1"/>
</dbReference>
<reference evidence="9" key="1">
    <citation type="submission" date="2020-02" db="EMBL/GenBank/DDBJ databases">
        <authorList>
            <person name="Enbody D E."/>
            <person name="Pettersson E M."/>
        </authorList>
    </citation>
    <scope>NUCLEOTIDE SEQUENCE [LARGE SCALE GENOMIC DNA]</scope>
</reference>
<evidence type="ECO:0000313" key="10">
    <source>
        <dbReference type="Proteomes" id="UP000694382"/>
    </source>
</evidence>
<dbReference type="GO" id="GO:0002376">
    <property type="term" value="P:immune system process"/>
    <property type="evidence" value="ECO:0007669"/>
    <property type="project" value="UniProtKB-KW"/>
</dbReference>
<dbReference type="Pfam" id="PF13087">
    <property type="entry name" value="AAA_12"/>
    <property type="match status" value="1"/>
</dbReference>
<protein>
    <submittedName>
        <fullName evidence="9">Zinc finger NFX1-type containing 1</fullName>
    </submittedName>
</protein>
<dbReference type="InterPro" id="IPR041679">
    <property type="entry name" value="DNA2/NAM7-like_C"/>
</dbReference>
<name>A0A8U8BZG6_GEOPR</name>
<evidence type="ECO:0000256" key="8">
    <source>
        <dbReference type="SAM" id="MobiDB-lite"/>
    </source>
</evidence>
<evidence type="ECO:0000256" key="5">
    <source>
        <dbReference type="ARBA" id="ARBA00022833"/>
    </source>
</evidence>
<keyword evidence="5" id="KW-0862">Zinc</keyword>
<dbReference type="Pfam" id="PF20173">
    <property type="entry name" value="ZnF_RZ-type"/>
    <property type="match status" value="1"/>
</dbReference>
<dbReference type="Ensembl" id="ENSCPVT00000026938.1">
    <property type="protein sequence ID" value="ENSCPVP00000025051.1"/>
    <property type="gene ID" value="ENSCPVG00000008067.2"/>
</dbReference>
<keyword evidence="2" id="KW-0963">Cytoplasm</keyword>
<evidence type="ECO:0000256" key="7">
    <source>
        <dbReference type="SAM" id="Coils"/>
    </source>
</evidence>
<evidence type="ECO:0000256" key="3">
    <source>
        <dbReference type="ARBA" id="ARBA00022723"/>
    </source>
</evidence>
<gene>
    <name evidence="9" type="primary">ZNFX1</name>
</gene>
<feature type="coiled-coil region" evidence="7">
    <location>
        <begin position="870"/>
        <end position="897"/>
    </location>
</feature>
<reference evidence="9" key="2">
    <citation type="submission" date="2025-08" db="UniProtKB">
        <authorList>
            <consortium name="Ensembl"/>
        </authorList>
    </citation>
    <scope>IDENTIFICATION</scope>
</reference>
<evidence type="ECO:0000313" key="9">
    <source>
        <dbReference type="Ensembl" id="ENSCPVP00000025051.1"/>
    </source>
</evidence>
<dbReference type="Gene3D" id="3.40.50.300">
    <property type="entry name" value="P-loop containing nucleotide triphosphate hydrolases"/>
    <property type="match status" value="3"/>
</dbReference>
<dbReference type="GO" id="GO:0005737">
    <property type="term" value="C:cytoplasm"/>
    <property type="evidence" value="ECO:0007669"/>
    <property type="project" value="UniProtKB-SubCell"/>
</dbReference>
<dbReference type="Proteomes" id="UP000694382">
    <property type="component" value="Chromosome 20"/>
</dbReference>
<dbReference type="InterPro" id="IPR046439">
    <property type="entry name" value="ZF_RZ_dom"/>
</dbReference>
<keyword evidence="6" id="KW-0391">Immunity</keyword>
<sequence>MKQENEGRRIRYQGGKTHERGRGPWNEQENAFRGGRCQLGQAHERTRGPQNEQENGGRGRRYQGGQNPHFYQNATPGGAHHSKQPRQTRRIGFKFLESLLEKDPSEVVNTLASSSGLKELLSQTTMNRNFVQLICQVLRKACSSQMDRQRVQHILGVVKESSFLKVCLPQYVSDMVTEVVPAVRHEYPEHISNIILLLQHLISTFPASSVQKVSLVLTVLTASINALRGFGVDITEETEKNLNQVQMLMQHLQEKRREGTLRADKCTFMQPQDGQAESYRFMSIYPTYDEIHGNEKPFLRPNFVSGKYESTSIYLDTHFRLLREDFVRPLREGIMEVLQNLQDRNLRKRKFDDIRIYFDVRIIAPSCTPTGIAYKVQFDTKPLRFVQWQNSKRLLYGSLVCMSQDHFETFLFATVSNRNAAELVNGIVELSFDADSQPLVGQFEPSDSFLMVETTAYFEAYRHVLEGLQKMREEDIPFQKYIVECDAQVKEPAYLTRDTAYNLAPLVKTSYKEKCPDSLRSVNILDPSQWLSMEALKLDESQMQALNLALTKELAIIQGPPGTGKTYVGLKIVQTLLTNDHVWQSTYRRRPILIVCYTNHALDQFLEGKSTCKQDDGIVRLGGRSSSAALHRFTLKELRKHTDRFDFPDYHFRDYEYITREMREAEEGLLEGAKRLECTAYGVLHERYLKPHMAPQHWASLRRALANQDTEFYYIFSQRSLILEWLGLGVSAFTQNAAENTWQEGEEESEDEAEEELLVIPEMADLIEDERVIEDEKIADYWRREKEDDSVHEIARSVLAMKLDQEEGTTRPQQWEVTRGQRRKIMQKMKVELRKVNTMTELEANAVQDVWQLDLDSRWRLYRLWLQTYQGSMREDIQEHEEQYEEAARKLKELKLEQDLCILSRARVVGMTTTGAAKYRRILQYIEPRIVIVEEAAEVLEAHTIATLSRECQHLILIGDHQQHRMRPEIAQLISPHIYQKLENHPSVLEYENIKGVSTNVFFVEHEVPEQEIQEGKSHQNPHEAHFVVELCKYFLCQGYEPSQITILTTYSGQLFCLRRLMPANIFEGVKVHVVDKYQGEENDIILLSLVRSNKEGRPGFLQIPNRICVALSRAKKGLYCIGNMRMLGKVPLWNKIIETLGKSGHLGQSLELCCQNHPGTKTKVSTGADFSNVPEGGCTRPCEFRLSCGHACTRACHPYDPEHKKYQCLKPCQKVLCEDGHHCPKSCYEPCGKCMVKVKKTISKCGHIQMVPCHIPEWKFECLEPCQKKLNCGHTCMRSCGQQCTMKCPQQVTATLKCGHEQKVACWMTRMVHEEIVKCESKCSVTLACGHVCSGSCHTCFGGRFHKACDSPCKRVLICSHECQEPCTTECPPCQKECQNYCIHSKCKKKCWESCVPCAEPCEWQCQHYQCTRLCSEPCNRPRCNVPCAKMLPCGHPCVGLCGEPCPKKCLVCDHEELTQIFFGFEDDPDARFVQLEDCGHVFESQGLDHYMDEDDDVVGIKLKVCPLCQTPIRKNLRYGSSVKRQVEEIERVKQKIQGPAEEIESNRKRLQAALAQNVFLRHDLSSKYAMLEKKLKASPLSTKSIGLIENLLNFYKRVADLTNSLNKINENEKKGLIKRLDEVQKWLDKQRISFTEQELTDLQSEIQRLTYLLSLLARCKATSRVMPADIAAEINSAREILEGTKKFTEEDEAAVKAHLKKINASLPMSGLGISEAERVQIVSAIGCPRGHWFKCKNGHIYVIGECGGAMEKSTCPECHEVIGGTNHTLESSNRLASEMDGATHAAWSDVANNMLNFEDLRRLM</sequence>
<dbReference type="Pfam" id="PF25396">
    <property type="entry name" value="ZNFX1"/>
    <property type="match status" value="1"/>
</dbReference>
<keyword evidence="7" id="KW-0175">Coiled coil</keyword>
<dbReference type="PANTHER" id="PTHR10887:SF341">
    <property type="entry name" value="NFX1-TYPE ZINC FINGER-CONTAINING PROTEIN 1"/>
    <property type="match status" value="1"/>
</dbReference>
<feature type="region of interest" description="Disordered" evidence="8">
    <location>
        <begin position="1"/>
        <end position="86"/>
    </location>
</feature>
<dbReference type="PROSITE" id="PS51981">
    <property type="entry name" value="ZF_RZ"/>
    <property type="match status" value="1"/>
</dbReference>
<dbReference type="InterPro" id="IPR057373">
    <property type="entry name" value="ZNFX1"/>
</dbReference>
<evidence type="ECO:0000256" key="1">
    <source>
        <dbReference type="ARBA" id="ARBA00004496"/>
    </source>
</evidence>
<evidence type="ECO:0000256" key="2">
    <source>
        <dbReference type="ARBA" id="ARBA00022490"/>
    </source>
</evidence>
<dbReference type="Pfam" id="PF13245">
    <property type="entry name" value="AAA_19"/>
    <property type="match status" value="1"/>
</dbReference>
<dbReference type="CDD" id="cd06008">
    <property type="entry name" value="NF-X1-zinc-finger"/>
    <property type="match status" value="1"/>
</dbReference>
<evidence type="ECO:0000256" key="4">
    <source>
        <dbReference type="ARBA" id="ARBA00022771"/>
    </source>
</evidence>
<dbReference type="FunFam" id="3.40.50.300:FF:000742">
    <property type="entry name" value="NFX1-type zinc finger-containing protein 1"/>
    <property type="match status" value="1"/>
</dbReference>
<evidence type="ECO:0000256" key="6">
    <source>
        <dbReference type="ARBA" id="ARBA00022859"/>
    </source>
</evidence>
<dbReference type="PANTHER" id="PTHR10887">
    <property type="entry name" value="DNA2/NAM7 HELICASE FAMILY"/>
    <property type="match status" value="1"/>
</dbReference>
<dbReference type="InterPro" id="IPR045055">
    <property type="entry name" value="DNA2/NAM7-like"/>
</dbReference>
<accession>A0A8U8BZG6</accession>
<dbReference type="GO" id="GO:0008270">
    <property type="term" value="F:zinc ion binding"/>
    <property type="evidence" value="ECO:0007669"/>
    <property type="project" value="UniProtKB-KW"/>
</dbReference>
<comment type="subcellular location">
    <subcellularLocation>
        <location evidence="1">Cytoplasm</location>
    </subcellularLocation>
</comment>
<organism evidence="9 10">
    <name type="scientific">Geospiza parvula</name>
    <name type="common">Small tree-finch</name>
    <name type="synonym">Camarhynchus parvulus</name>
    <dbReference type="NCBI Taxonomy" id="87175"/>
    <lineage>
        <taxon>Eukaryota</taxon>
        <taxon>Metazoa</taxon>
        <taxon>Chordata</taxon>
        <taxon>Craniata</taxon>
        <taxon>Vertebrata</taxon>
        <taxon>Euteleostomi</taxon>
        <taxon>Archelosauria</taxon>
        <taxon>Archosauria</taxon>
        <taxon>Dinosauria</taxon>
        <taxon>Saurischia</taxon>
        <taxon>Theropoda</taxon>
        <taxon>Coelurosauria</taxon>
        <taxon>Aves</taxon>
        <taxon>Neognathae</taxon>
        <taxon>Neoaves</taxon>
        <taxon>Telluraves</taxon>
        <taxon>Australaves</taxon>
        <taxon>Passeriformes</taxon>
        <taxon>Thraupidae</taxon>
        <taxon>Camarhynchus</taxon>
    </lineage>
</organism>
<reference evidence="9" key="3">
    <citation type="submission" date="2025-09" db="UniProtKB">
        <authorList>
            <consortium name="Ensembl"/>
        </authorList>
    </citation>
    <scope>IDENTIFICATION</scope>
</reference>
<proteinExistence type="predicted"/>
<dbReference type="SUPFAM" id="SSF52540">
    <property type="entry name" value="P-loop containing nucleoside triphosphate hydrolases"/>
    <property type="match status" value="1"/>
</dbReference>